<accession>A0AAE0K1G0</accession>
<evidence type="ECO:0000313" key="3">
    <source>
        <dbReference type="EMBL" id="KAK3368298.1"/>
    </source>
</evidence>
<evidence type="ECO:0000259" key="2">
    <source>
        <dbReference type="Pfam" id="PF12708"/>
    </source>
</evidence>
<name>A0AAE0K1G0_9PEZI</name>
<evidence type="ECO:0000313" key="4">
    <source>
        <dbReference type="Proteomes" id="UP001285441"/>
    </source>
</evidence>
<feature type="chain" id="PRO_5042151641" evidence="1">
    <location>
        <begin position="20"/>
        <end position="936"/>
    </location>
</feature>
<gene>
    <name evidence="3" type="ORF">B0H63DRAFT_441549</name>
</gene>
<dbReference type="CDD" id="cd23668">
    <property type="entry name" value="GH55_beta13glucanase-like"/>
    <property type="match status" value="1"/>
</dbReference>
<feature type="domain" description="Rhamnogalacturonase A/B/Epimerase-like pectate lyase" evidence="2">
    <location>
        <begin position="588"/>
        <end position="722"/>
    </location>
</feature>
<dbReference type="GO" id="GO:0004650">
    <property type="term" value="F:polygalacturonase activity"/>
    <property type="evidence" value="ECO:0007669"/>
    <property type="project" value="InterPro"/>
</dbReference>
<organism evidence="3 4">
    <name type="scientific">Podospora didyma</name>
    <dbReference type="NCBI Taxonomy" id="330526"/>
    <lineage>
        <taxon>Eukaryota</taxon>
        <taxon>Fungi</taxon>
        <taxon>Dikarya</taxon>
        <taxon>Ascomycota</taxon>
        <taxon>Pezizomycotina</taxon>
        <taxon>Sordariomycetes</taxon>
        <taxon>Sordariomycetidae</taxon>
        <taxon>Sordariales</taxon>
        <taxon>Podosporaceae</taxon>
        <taxon>Podospora</taxon>
    </lineage>
</organism>
<dbReference type="InterPro" id="IPR024535">
    <property type="entry name" value="RHGA/B-epi-like_pectate_lyase"/>
</dbReference>
<reference evidence="3" key="2">
    <citation type="submission" date="2023-06" db="EMBL/GenBank/DDBJ databases">
        <authorList>
            <consortium name="Lawrence Berkeley National Laboratory"/>
            <person name="Haridas S."/>
            <person name="Hensen N."/>
            <person name="Bonometti L."/>
            <person name="Westerberg I."/>
            <person name="Brannstrom I.O."/>
            <person name="Guillou S."/>
            <person name="Cros-Aarteil S."/>
            <person name="Calhoun S."/>
            <person name="Kuo A."/>
            <person name="Mondo S."/>
            <person name="Pangilinan J."/>
            <person name="Riley R."/>
            <person name="LaButti K."/>
            <person name="Andreopoulos B."/>
            <person name="Lipzen A."/>
            <person name="Chen C."/>
            <person name="Yanf M."/>
            <person name="Daum C."/>
            <person name="Ng V."/>
            <person name="Clum A."/>
            <person name="Steindorff A."/>
            <person name="Ohm R."/>
            <person name="Martin F."/>
            <person name="Silar P."/>
            <person name="Natvig D."/>
            <person name="Lalanne C."/>
            <person name="Gautier V."/>
            <person name="Ament-velasquez S.L."/>
            <person name="Kruys A."/>
            <person name="Hutchinson M.I."/>
            <person name="Powell A.J."/>
            <person name="Barry K."/>
            <person name="Miller A.N."/>
            <person name="Grigoriev I.V."/>
            <person name="Debuchy R."/>
            <person name="Gladieux P."/>
            <person name="Thoren M.H."/>
            <person name="Johannesson H."/>
        </authorList>
    </citation>
    <scope>NUCLEOTIDE SEQUENCE</scope>
    <source>
        <strain evidence="3">CBS 232.78</strain>
    </source>
</reference>
<dbReference type="PANTHER" id="PTHR33928">
    <property type="entry name" value="POLYGALACTURONASE QRT3"/>
    <property type="match status" value="1"/>
</dbReference>
<reference evidence="3" key="1">
    <citation type="journal article" date="2023" name="Mol. Phylogenet. Evol.">
        <title>Genome-scale phylogeny and comparative genomics of the fungal order Sordariales.</title>
        <authorList>
            <person name="Hensen N."/>
            <person name="Bonometti L."/>
            <person name="Westerberg I."/>
            <person name="Brannstrom I.O."/>
            <person name="Guillou S."/>
            <person name="Cros-Aarteil S."/>
            <person name="Calhoun S."/>
            <person name="Haridas S."/>
            <person name="Kuo A."/>
            <person name="Mondo S."/>
            <person name="Pangilinan J."/>
            <person name="Riley R."/>
            <person name="LaButti K."/>
            <person name="Andreopoulos B."/>
            <person name="Lipzen A."/>
            <person name="Chen C."/>
            <person name="Yan M."/>
            <person name="Daum C."/>
            <person name="Ng V."/>
            <person name="Clum A."/>
            <person name="Steindorff A."/>
            <person name="Ohm R.A."/>
            <person name="Martin F."/>
            <person name="Silar P."/>
            <person name="Natvig D.O."/>
            <person name="Lalanne C."/>
            <person name="Gautier V."/>
            <person name="Ament-Velasquez S.L."/>
            <person name="Kruys A."/>
            <person name="Hutchinson M.I."/>
            <person name="Powell A.J."/>
            <person name="Barry K."/>
            <person name="Miller A.N."/>
            <person name="Grigoriev I.V."/>
            <person name="Debuchy R."/>
            <person name="Gladieux P."/>
            <person name="Hiltunen Thoren M."/>
            <person name="Johannesson H."/>
        </authorList>
    </citation>
    <scope>NUCLEOTIDE SEQUENCE</scope>
    <source>
        <strain evidence="3">CBS 232.78</strain>
    </source>
</reference>
<feature type="domain" description="Rhamnogalacturonase A/B/Epimerase-like pectate lyase" evidence="2">
    <location>
        <begin position="216"/>
        <end position="440"/>
    </location>
</feature>
<keyword evidence="4" id="KW-1185">Reference proteome</keyword>
<dbReference type="InterPro" id="IPR039279">
    <property type="entry name" value="QRT3-like"/>
</dbReference>
<dbReference type="AlphaFoldDB" id="A0AAE0K1G0"/>
<feature type="non-terminal residue" evidence="3">
    <location>
        <position position="1"/>
    </location>
</feature>
<dbReference type="GO" id="GO:0016829">
    <property type="term" value="F:lyase activity"/>
    <property type="evidence" value="ECO:0007669"/>
    <property type="project" value="UniProtKB-KW"/>
</dbReference>
<dbReference type="EMBL" id="JAULSW010000010">
    <property type="protein sequence ID" value="KAK3368298.1"/>
    <property type="molecule type" value="Genomic_DNA"/>
</dbReference>
<keyword evidence="1" id="KW-0732">Signal</keyword>
<dbReference type="InterPro" id="IPR012334">
    <property type="entry name" value="Pectin_lyas_fold"/>
</dbReference>
<dbReference type="Gene3D" id="2.160.20.10">
    <property type="entry name" value="Single-stranded right-handed beta-helix, Pectin lyase-like"/>
    <property type="match status" value="2"/>
</dbReference>
<dbReference type="Proteomes" id="UP001285441">
    <property type="component" value="Unassembled WGS sequence"/>
</dbReference>
<feature type="signal peptide" evidence="1">
    <location>
        <begin position="1"/>
        <end position="19"/>
    </location>
</feature>
<dbReference type="SUPFAM" id="SSF51126">
    <property type="entry name" value="Pectin lyase-like"/>
    <property type="match status" value="2"/>
</dbReference>
<sequence>MFWARLAILLAVLLSSVVAELFGGQDYVGSAEQLAELERITADAQAKRAQHAADLLKQASEPAISALSASIDKNNHVTQGSLDRANEIVDAALAQWTSSYQKYILNPRKGSFKAGQGNSTKVKRRSPEVIRQLTTREEEVLSSAALLAEVEAAEKARNGTLHRDYTSKVPSDLFDRGTANSTVKRENIKTFWLEQLPAGDHGHAPFAGDPKYKVVFRNVKDYGAKGDGVTDDTKAINKAITDGKRCGADCLSSTTKPALVYFPGGTYLVSSTIIGYYQTQLVGNPNDRAVIKAASKFVGKDGTSGIISSDVYIDEGHGQKWYLETSNFYRQVRNLIIDIMDVKAENASCFHWQVAQATSIENVACYMSAQKDNTQRGIFCENGSGGWMANLEFQNGQIGIYGGEQQFTSYAMSFISVKTAVQLIWDWGWTFRSLYIGGADVAFKLFDDGGARGVGSVVIQDATISNCKTGVLTLPQKPGAKSGTTNVVLEMVAFDKVGKPVADTDGKVLLSGSDPIELTGTWSIGNVYVQGPSRANTMGDVIYNSGAQLPDTNRPGPLISDAKGTAWSSRWYRFQRKPQYQDLDVNSFINVMDYGVKGDGVTDDTKGFKAVFDFVFRRGGVIFIPHGVYLISETLEVSVGVRVVGECWSQLMAKGSAFSNLKEPKVFLRAGIPKTGSIGLVEMSDLIITTKGVASQFAGVEWNIQGVPGFDDAPGMYDVHFRIGGATGTDMQVSQCPQGKGTECKAGLMLMHITPQGSGYFQNVWVWVADHDIDDEFNDRINIHVARGWLIESTKPTWMYGTASEHAVLYQYSFNNARTVGAGMIQTESAYFQGMNGIRSPAPYQDSLGQWPGDPVYPEGGCVNGTIGCDSSWAVVMLNSSSIVVDGAGLYSWFNAYDESCVDSWNCQESLVQIGRGSGDIAIKNLITIGSNHMVS</sequence>
<keyword evidence="3" id="KW-0456">Lyase</keyword>
<proteinExistence type="predicted"/>
<evidence type="ECO:0000256" key="1">
    <source>
        <dbReference type="SAM" id="SignalP"/>
    </source>
</evidence>
<protein>
    <submittedName>
        <fullName evidence="3">Pectate lyase superfamily protein-domain-containing protein</fullName>
    </submittedName>
</protein>
<dbReference type="Pfam" id="PF12708">
    <property type="entry name" value="Pect-lyase_RHGA_epim"/>
    <property type="match status" value="2"/>
</dbReference>
<comment type="caution">
    <text evidence="3">The sequence shown here is derived from an EMBL/GenBank/DDBJ whole genome shotgun (WGS) entry which is preliminary data.</text>
</comment>
<dbReference type="PANTHER" id="PTHR33928:SF2">
    <property type="entry name" value="PECTATE LYASE SUPERFAMILY PROTEIN DOMAIN-CONTAINING PROTEIN-RELATED"/>
    <property type="match status" value="1"/>
</dbReference>
<dbReference type="InterPro" id="IPR011050">
    <property type="entry name" value="Pectin_lyase_fold/virulence"/>
</dbReference>